<dbReference type="SUPFAM" id="SSF48452">
    <property type="entry name" value="TPR-like"/>
    <property type="match status" value="3"/>
</dbReference>
<dbReference type="InterPro" id="IPR019734">
    <property type="entry name" value="TPR_rpt"/>
</dbReference>
<feature type="repeat" description="TPR" evidence="3">
    <location>
        <begin position="432"/>
        <end position="465"/>
    </location>
</feature>
<evidence type="ECO:0000256" key="2">
    <source>
        <dbReference type="ARBA" id="ARBA00022803"/>
    </source>
</evidence>
<evidence type="ECO:0000256" key="4">
    <source>
        <dbReference type="SAM" id="SignalP"/>
    </source>
</evidence>
<dbReference type="PANTHER" id="PTHR44858:SF1">
    <property type="entry name" value="UDP-N-ACETYLGLUCOSAMINE--PEPTIDE N-ACETYLGLUCOSAMINYLTRANSFERASE SPINDLY-RELATED"/>
    <property type="match status" value="1"/>
</dbReference>
<feature type="repeat" description="TPR" evidence="3">
    <location>
        <begin position="117"/>
        <end position="150"/>
    </location>
</feature>
<name>A0A419W9Y3_9BACT</name>
<feature type="repeat" description="TPR" evidence="3">
    <location>
        <begin position="49"/>
        <end position="82"/>
    </location>
</feature>
<evidence type="ECO:0000313" key="5">
    <source>
        <dbReference type="EMBL" id="RKD92285.1"/>
    </source>
</evidence>
<sequence length="587" mass="67491">MNVKKFGYFVVLGLALASCATSKQVATPVAPEKTTSRETLLTEDQKNEFEYLFIEGIKQKKLGNVSNAVSIFSRCLEIDPQSAVAMYEMGTLHYANKDLTSAALLLEKANTIEPQNKWYKISLAQVYQQRRQFSEAAAIYDQLVKMEPDNMEFMYSKAVLYGMAENYQEAIDTYNQLEKQIGLNDQISVAKQNLYLKMNQPDKAFEEIQRLIDSNPTEPQYYGLMAEMYQSQGDSVNALKYYQKILEIDPGNGFVHFSLAGYYTEQGDFDKAFEHAKLAFQNDELDADTKIQYYMMQTAQADKSDWTDAQIDELLDILHDKYPDDNRMFAIYADHLVRQNKLAEARDYLKKYLDSDKSSFEIWWQYLLISNDLQDWNALYSDSNEAIELFPNQSALYALNAVAALQLEKYEEALKIVDEGETYAGDNVNLKIQLAIYRAEANYKLKHIDEALQAYEDVIKMDPENFMAMNNLAYYLSVQNRNLDKAERFGNKVVQANPNNPTYLDTYAWVLFKRKDYSLAKFYIESALENGGSDNAVLVEHYGDILFMLGEKNKAVEEWKKALDLGDGSSVLPQKIKELRYIESTDE</sequence>
<dbReference type="OrthoDB" id="9814220at2"/>
<dbReference type="InterPro" id="IPR050498">
    <property type="entry name" value="Ycf3"/>
</dbReference>
<feature type="repeat" description="TPR" evidence="3">
    <location>
        <begin position="219"/>
        <end position="252"/>
    </location>
</feature>
<dbReference type="Proteomes" id="UP000283387">
    <property type="component" value="Unassembled WGS sequence"/>
</dbReference>
<dbReference type="Gene3D" id="1.25.40.10">
    <property type="entry name" value="Tetratricopeptide repeat domain"/>
    <property type="match status" value="4"/>
</dbReference>
<dbReference type="RefSeq" id="WP_120273510.1">
    <property type="nucleotide sequence ID" value="NZ_RAPN01000001.1"/>
</dbReference>
<dbReference type="EMBL" id="RAPN01000001">
    <property type="protein sequence ID" value="RKD92285.1"/>
    <property type="molecule type" value="Genomic_DNA"/>
</dbReference>
<dbReference type="PROSITE" id="PS50005">
    <property type="entry name" value="TPR"/>
    <property type="match status" value="5"/>
</dbReference>
<protein>
    <submittedName>
        <fullName evidence="5">Tfp pilus assembly protein PilF</fullName>
    </submittedName>
</protein>
<reference evidence="5 6" key="1">
    <citation type="submission" date="2018-09" db="EMBL/GenBank/DDBJ databases">
        <title>Genomic Encyclopedia of Archaeal and Bacterial Type Strains, Phase II (KMG-II): from individual species to whole genera.</title>
        <authorList>
            <person name="Goeker M."/>
        </authorList>
    </citation>
    <scope>NUCLEOTIDE SEQUENCE [LARGE SCALE GENOMIC DNA]</scope>
    <source>
        <strain evidence="5 6">DSM 27148</strain>
    </source>
</reference>
<dbReference type="Pfam" id="PF13432">
    <property type="entry name" value="TPR_16"/>
    <property type="match status" value="4"/>
</dbReference>
<dbReference type="InterPro" id="IPR011990">
    <property type="entry name" value="TPR-like_helical_dom_sf"/>
</dbReference>
<gene>
    <name evidence="5" type="ORF">BC643_2656</name>
</gene>
<dbReference type="PROSITE" id="PS51257">
    <property type="entry name" value="PROKAR_LIPOPROTEIN"/>
    <property type="match status" value="1"/>
</dbReference>
<dbReference type="AlphaFoldDB" id="A0A419W9Y3"/>
<keyword evidence="6" id="KW-1185">Reference proteome</keyword>
<accession>A0A419W9Y3</accession>
<evidence type="ECO:0000256" key="3">
    <source>
        <dbReference type="PROSITE-ProRule" id="PRU00339"/>
    </source>
</evidence>
<feature type="chain" id="PRO_5019121836" evidence="4">
    <location>
        <begin position="21"/>
        <end position="587"/>
    </location>
</feature>
<organism evidence="5 6">
    <name type="scientific">Mangrovibacterium diazotrophicum</name>
    <dbReference type="NCBI Taxonomy" id="1261403"/>
    <lineage>
        <taxon>Bacteria</taxon>
        <taxon>Pseudomonadati</taxon>
        <taxon>Bacteroidota</taxon>
        <taxon>Bacteroidia</taxon>
        <taxon>Marinilabiliales</taxon>
        <taxon>Prolixibacteraceae</taxon>
        <taxon>Mangrovibacterium</taxon>
    </lineage>
</organism>
<evidence type="ECO:0000313" key="6">
    <source>
        <dbReference type="Proteomes" id="UP000283387"/>
    </source>
</evidence>
<dbReference type="SMART" id="SM00028">
    <property type="entry name" value="TPR"/>
    <property type="match status" value="11"/>
</dbReference>
<comment type="caution">
    <text evidence="5">The sequence shown here is derived from an EMBL/GenBank/DDBJ whole genome shotgun (WGS) entry which is preliminary data.</text>
</comment>
<feature type="repeat" description="TPR" evidence="3">
    <location>
        <begin position="83"/>
        <end position="116"/>
    </location>
</feature>
<proteinExistence type="predicted"/>
<keyword evidence="2 3" id="KW-0802">TPR repeat</keyword>
<keyword evidence="1" id="KW-0677">Repeat</keyword>
<feature type="signal peptide" evidence="4">
    <location>
        <begin position="1"/>
        <end position="20"/>
    </location>
</feature>
<evidence type="ECO:0000256" key="1">
    <source>
        <dbReference type="ARBA" id="ARBA00022737"/>
    </source>
</evidence>
<dbReference type="PANTHER" id="PTHR44858">
    <property type="entry name" value="TETRATRICOPEPTIDE REPEAT PROTEIN 6"/>
    <property type="match status" value="1"/>
</dbReference>
<keyword evidence="4" id="KW-0732">Signal</keyword>